<protein>
    <recommendedName>
        <fullName evidence="4">No apical meristem-associated C-terminal domain-containing protein</fullName>
    </recommendedName>
</protein>
<dbReference type="HOGENOM" id="CLU_706719_0_0_1"/>
<reference evidence="2" key="2">
    <citation type="submission" date="2013-04" db="UniProtKB">
        <authorList>
            <consortium name="EnsemblPlants"/>
        </authorList>
    </citation>
    <scope>IDENTIFICATION</scope>
</reference>
<evidence type="ECO:0000313" key="3">
    <source>
        <dbReference type="Proteomes" id="UP000006038"/>
    </source>
</evidence>
<sequence>MNRLPRTDARRGKVAPRSHPRSIRAGGICGSVAGGDGSRAQPEATGVPQADGVHRIGASPVAGWWPTSSPSKSYWTFACERFHFVGAGMSQSSVSPIDMGVTRTPSPAEQTNDMVEDLDAEEDDIVKKSRTDKRLNWSVSEDIRLVSCRPVLGCIIQRTQLMEMLLAEWFYAFCLSYVVGDKIERTDARRGKVAPRPHPRSVRTGGICGSVAGGDGSHAQPKATGVPQADGVHRIGASPVAGWWPTSSPSKSYWTFACERLYPPGGFSNFLQGNPLANHPNANEDFHFVGAGMSQSSVSPIDMGVTRTPSPAEQTNDMVEDLDAEEDDIVKKSRTDKRLNWSVSEDIRLTSAWLHNSKDPIDGNGRKADFYWADVTEEYNKTTETNVMFLF</sequence>
<dbReference type="PANTHER" id="PTHR44947:SF1">
    <property type="entry name" value="OS11G0303800 PROTEIN"/>
    <property type="match status" value="1"/>
</dbReference>
<dbReference type="Proteomes" id="UP000006038">
    <property type="component" value="Chromosome 3"/>
</dbReference>
<keyword evidence="3" id="KW-1185">Reference proteome</keyword>
<proteinExistence type="predicted"/>
<dbReference type="EnsemblPlants" id="OB03G45020.1">
    <property type="protein sequence ID" value="OB03G45020.1"/>
    <property type="gene ID" value="OB03G45020"/>
</dbReference>
<dbReference type="Gramene" id="OB03G45020.1">
    <property type="protein sequence ID" value="OB03G45020.1"/>
    <property type="gene ID" value="OB03G45020"/>
</dbReference>
<feature type="region of interest" description="Disordered" evidence="1">
    <location>
        <begin position="1"/>
        <end position="53"/>
    </location>
</feature>
<dbReference type="STRING" id="4533.J3LTX6"/>
<evidence type="ECO:0000256" key="1">
    <source>
        <dbReference type="SAM" id="MobiDB-lite"/>
    </source>
</evidence>
<reference evidence="2" key="1">
    <citation type="journal article" date="2013" name="Nat. Commun.">
        <title>Whole-genome sequencing of Oryza brachyantha reveals mechanisms underlying Oryza genome evolution.</title>
        <authorList>
            <person name="Chen J."/>
            <person name="Huang Q."/>
            <person name="Gao D."/>
            <person name="Wang J."/>
            <person name="Lang Y."/>
            <person name="Liu T."/>
            <person name="Li B."/>
            <person name="Bai Z."/>
            <person name="Luis Goicoechea J."/>
            <person name="Liang C."/>
            <person name="Chen C."/>
            <person name="Zhang W."/>
            <person name="Sun S."/>
            <person name="Liao Y."/>
            <person name="Zhang X."/>
            <person name="Yang L."/>
            <person name="Song C."/>
            <person name="Wang M."/>
            <person name="Shi J."/>
            <person name="Liu G."/>
            <person name="Liu J."/>
            <person name="Zhou H."/>
            <person name="Zhou W."/>
            <person name="Yu Q."/>
            <person name="An N."/>
            <person name="Chen Y."/>
            <person name="Cai Q."/>
            <person name="Wang B."/>
            <person name="Liu B."/>
            <person name="Min J."/>
            <person name="Huang Y."/>
            <person name="Wu H."/>
            <person name="Li Z."/>
            <person name="Zhang Y."/>
            <person name="Yin Y."/>
            <person name="Song W."/>
            <person name="Jiang J."/>
            <person name="Jackson S.A."/>
            <person name="Wing R.A."/>
            <person name="Wang J."/>
            <person name="Chen M."/>
        </authorList>
    </citation>
    <scope>NUCLEOTIDE SEQUENCE [LARGE SCALE GENOMIC DNA]</scope>
    <source>
        <strain evidence="2">cv. IRGC 101232</strain>
    </source>
</reference>
<accession>J3LTX6</accession>
<feature type="compositionally biased region" description="Basic and acidic residues" evidence="1">
    <location>
        <begin position="1"/>
        <end position="11"/>
    </location>
</feature>
<feature type="compositionally biased region" description="Gly residues" evidence="1">
    <location>
        <begin position="27"/>
        <end position="37"/>
    </location>
</feature>
<dbReference type="PANTHER" id="PTHR44947">
    <property type="entry name" value="OS05G0501001 PROTEIN"/>
    <property type="match status" value="1"/>
</dbReference>
<feature type="compositionally biased region" description="Basic residues" evidence="1">
    <location>
        <begin position="12"/>
        <end position="22"/>
    </location>
</feature>
<dbReference type="AlphaFoldDB" id="J3LTX6"/>
<name>J3LTX6_ORYBR</name>
<evidence type="ECO:0000313" key="2">
    <source>
        <dbReference type="EnsemblPlants" id="OB03G45020.1"/>
    </source>
</evidence>
<organism evidence="2">
    <name type="scientific">Oryza brachyantha</name>
    <name type="common">malo sina</name>
    <dbReference type="NCBI Taxonomy" id="4533"/>
    <lineage>
        <taxon>Eukaryota</taxon>
        <taxon>Viridiplantae</taxon>
        <taxon>Streptophyta</taxon>
        <taxon>Embryophyta</taxon>
        <taxon>Tracheophyta</taxon>
        <taxon>Spermatophyta</taxon>
        <taxon>Magnoliopsida</taxon>
        <taxon>Liliopsida</taxon>
        <taxon>Poales</taxon>
        <taxon>Poaceae</taxon>
        <taxon>BOP clade</taxon>
        <taxon>Oryzoideae</taxon>
        <taxon>Oryzeae</taxon>
        <taxon>Oryzinae</taxon>
        <taxon>Oryza</taxon>
    </lineage>
</organism>
<evidence type="ECO:0008006" key="4">
    <source>
        <dbReference type="Google" id="ProtNLM"/>
    </source>
</evidence>